<accession>A0A348FWU8</accession>
<organism evidence="1 2">
    <name type="scientific">Blastochloris tepida</name>
    <dbReference type="NCBI Taxonomy" id="2233851"/>
    <lineage>
        <taxon>Bacteria</taxon>
        <taxon>Pseudomonadati</taxon>
        <taxon>Pseudomonadota</taxon>
        <taxon>Alphaproteobacteria</taxon>
        <taxon>Hyphomicrobiales</taxon>
        <taxon>Blastochloridaceae</taxon>
        <taxon>Blastochloris</taxon>
    </lineage>
</organism>
<gene>
    <name evidence="1" type="ORF">BLTE_04660</name>
</gene>
<dbReference type="Proteomes" id="UP000266934">
    <property type="component" value="Chromosome"/>
</dbReference>
<evidence type="ECO:0000313" key="2">
    <source>
        <dbReference type="Proteomes" id="UP000266934"/>
    </source>
</evidence>
<dbReference type="OrthoDB" id="6004892at2"/>
<dbReference type="Gene3D" id="3.90.176.10">
    <property type="entry name" value="Toxin ADP-ribosyltransferase, Chain A, domain 1"/>
    <property type="match status" value="1"/>
</dbReference>
<dbReference type="SUPFAM" id="SSF56399">
    <property type="entry name" value="ADP-ribosylation"/>
    <property type="match status" value="1"/>
</dbReference>
<evidence type="ECO:0000313" key="1">
    <source>
        <dbReference type="EMBL" id="BBF91781.1"/>
    </source>
</evidence>
<dbReference type="EMBL" id="AP018907">
    <property type="protein sequence ID" value="BBF91781.1"/>
    <property type="molecule type" value="Genomic_DNA"/>
</dbReference>
<name>A0A348FWU8_9HYPH</name>
<keyword evidence="2" id="KW-1185">Reference proteome</keyword>
<dbReference type="AlphaFoldDB" id="A0A348FWU8"/>
<sequence>MFSDDAVCLRALTALGGDERTLLAMIAAEQAIGGDPFGLDPIERVLVRLWTSSGSWHRIFNGEMDGRPLALGDYRGVFVLQARFDTAIRKLPSFAGVCFRGVRAVPPSTERLEPVQMGSARTNAPDWRAFWVDRVGQTLRWNRYSSASADPDRAFSGELLFTIVSRAGRRLQGYAEDEGEQEILFLPGTLFHMIECIACGDRLNVTLIEIV</sequence>
<evidence type="ECO:0008006" key="3">
    <source>
        <dbReference type="Google" id="ProtNLM"/>
    </source>
</evidence>
<dbReference type="KEGG" id="blag:BLTE_04660"/>
<proteinExistence type="predicted"/>
<dbReference type="RefSeq" id="WP_126397271.1">
    <property type="nucleotide sequence ID" value="NZ_AP018907.1"/>
</dbReference>
<protein>
    <recommendedName>
        <fullName evidence="3">NAD(+)--protein-arginine ADP-ribosyltransferase</fullName>
    </recommendedName>
</protein>
<reference evidence="1 2" key="1">
    <citation type="submission" date="2018-08" db="EMBL/GenBank/DDBJ databases">
        <title>Complete genome sequencing of Blastochloris tepida GI.</title>
        <authorList>
            <person name="Tsukatani Y."/>
            <person name="Mori H."/>
        </authorList>
    </citation>
    <scope>NUCLEOTIDE SEQUENCE [LARGE SCALE GENOMIC DNA]</scope>
    <source>
        <strain evidence="1 2">GI</strain>
    </source>
</reference>